<protein>
    <submittedName>
        <fullName evidence="3">Carbon-nitrogen hydrolase family protein</fullName>
    </submittedName>
</protein>
<dbReference type="InterPro" id="IPR045254">
    <property type="entry name" value="Nit1/2_C-N_Hydrolase"/>
</dbReference>
<dbReference type="GO" id="GO:0016787">
    <property type="term" value="F:hydrolase activity"/>
    <property type="evidence" value="ECO:0007669"/>
    <property type="project" value="UniProtKB-KW"/>
</dbReference>
<keyword evidence="4" id="KW-1185">Reference proteome</keyword>
<dbReference type="Proteomes" id="UP001589628">
    <property type="component" value="Unassembled WGS sequence"/>
</dbReference>
<evidence type="ECO:0000259" key="2">
    <source>
        <dbReference type="PROSITE" id="PS50263"/>
    </source>
</evidence>
<evidence type="ECO:0000313" key="4">
    <source>
        <dbReference type="Proteomes" id="UP001589628"/>
    </source>
</evidence>
<dbReference type="RefSeq" id="WP_027312258.1">
    <property type="nucleotide sequence ID" value="NZ_JBHLZN010000003.1"/>
</dbReference>
<dbReference type="Gene3D" id="3.60.110.10">
    <property type="entry name" value="Carbon-nitrogen hydrolase"/>
    <property type="match status" value="1"/>
</dbReference>
<reference evidence="3 4" key="1">
    <citation type="submission" date="2024-09" db="EMBL/GenBank/DDBJ databases">
        <authorList>
            <person name="Sun Q."/>
            <person name="Mori K."/>
        </authorList>
    </citation>
    <scope>NUCLEOTIDE SEQUENCE [LARGE SCALE GENOMIC DNA]</scope>
    <source>
        <strain evidence="3 4">ATCC 51285</strain>
    </source>
</reference>
<accession>A0ABV5ZCD5</accession>
<feature type="domain" description="CN hydrolase" evidence="2">
    <location>
        <begin position="4"/>
        <end position="250"/>
    </location>
</feature>
<gene>
    <name evidence="3" type="ORF">ACFFLH_10860</name>
</gene>
<dbReference type="SUPFAM" id="SSF56317">
    <property type="entry name" value="Carbon-nitrogen hydrolase"/>
    <property type="match status" value="1"/>
</dbReference>
<proteinExistence type="predicted"/>
<dbReference type="PROSITE" id="PS50263">
    <property type="entry name" value="CN_HYDROLASE"/>
    <property type="match status" value="1"/>
</dbReference>
<dbReference type="Pfam" id="PF00795">
    <property type="entry name" value="CN_hydrolase"/>
    <property type="match status" value="1"/>
</dbReference>
<evidence type="ECO:0000313" key="3">
    <source>
        <dbReference type="EMBL" id="MFB9886915.1"/>
    </source>
</evidence>
<dbReference type="InterPro" id="IPR036526">
    <property type="entry name" value="C-N_Hydrolase_sf"/>
</dbReference>
<evidence type="ECO:0000256" key="1">
    <source>
        <dbReference type="ARBA" id="ARBA00022801"/>
    </source>
</evidence>
<keyword evidence="1 3" id="KW-0378">Hydrolase</keyword>
<sequence>MKSVMAAVVQMNSQAQVEDNLIAAAELIARAAAAGAELVLLPEYFYCMAHQDSDRVALAEPWATGRLQRFCQQQARQHGLWLLAGTLPLAAADTDKFYNASLLFNPEGEVVMRYDKCHLFDFDNGEEAYRESDTQTPGQQQQSVELPWGILRPSICYDLRFPEFYRAAPAADLISVPAAFTATTGAAHWLALLKARAIENQAFVLAAGQVGLHANGKRTFGHSVILDPWGEVLARVEGDQPGIAVAQLDAARLEQVRQQLPALKHRRALFGS</sequence>
<dbReference type="PANTHER" id="PTHR23088">
    <property type="entry name" value="NITRILASE-RELATED"/>
    <property type="match status" value="1"/>
</dbReference>
<dbReference type="PANTHER" id="PTHR23088:SF27">
    <property type="entry name" value="DEAMINATED GLUTATHIONE AMIDASE"/>
    <property type="match status" value="1"/>
</dbReference>
<dbReference type="InterPro" id="IPR003010">
    <property type="entry name" value="C-N_Hydrolase"/>
</dbReference>
<dbReference type="EMBL" id="JBHLZN010000003">
    <property type="protein sequence ID" value="MFB9886915.1"/>
    <property type="molecule type" value="Genomic_DNA"/>
</dbReference>
<name>A0ABV5ZCD5_9GAMM</name>
<dbReference type="CDD" id="cd07572">
    <property type="entry name" value="nit"/>
    <property type="match status" value="1"/>
</dbReference>
<organism evidence="3 4">
    <name type="scientific">Balneatrix alpica</name>
    <dbReference type="NCBI Taxonomy" id="75684"/>
    <lineage>
        <taxon>Bacteria</taxon>
        <taxon>Pseudomonadati</taxon>
        <taxon>Pseudomonadota</taxon>
        <taxon>Gammaproteobacteria</taxon>
        <taxon>Oceanospirillales</taxon>
        <taxon>Balneatrichaceae</taxon>
        <taxon>Balneatrix</taxon>
    </lineage>
</organism>
<comment type="caution">
    <text evidence="3">The sequence shown here is derived from an EMBL/GenBank/DDBJ whole genome shotgun (WGS) entry which is preliminary data.</text>
</comment>